<dbReference type="AlphaFoldDB" id="A0A0A9ALK1"/>
<keyword evidence="1" id="KW-1133">Transmembrane helix</keyword>
<evidence type="ECO:0000256" key="1">
    <source>
        <dbReference type="SAM" id="Phobius"/>
    </source>
</evidence>
<dbReference type="EMBL" id="GBRH01245874">
    <property type="protein sequence ID" value="JAD52021.1"/>
    <property type="molecule type" value="Transcribed_RNA"/>
</dbReference>
<evidence type="ECO:0000313" key="2">
    <source>
        <dbReference type="EMBL" id="JAD52021.1"/>
    </source>
</evidence>
<reference evidence="2" key="1">
    <citation type="submission" date="2014-09" db="EMBL/GenBank/DDBJ databases">
        <authorList>
            <person name="Magalhaes I.L.F."/>
            <person name="Oliveira U."/>
            <person name="Santos F.R."/>
            <person name="Vidigal T.H.D.A."/>
            <person name="Brescovit A.D."/>
            <person name="Santos A.J."/>
        </authorList>
    </citation>
    <scope>NUCLEOTIDE SEQUENCE</scope>
    <source>
        <tissue evidence="2">Shoot tissue taken approximately 20 cm above the soil surface</tissue>
    </source>
</reference>
<keyword evidence="1" id="KW-0472">Membrane</keyword>
<sequence>MSRYMQKVQLVLRGVLLLLLCLLVLMLLFLLKANIELLTWLMFMISTSLILQVNTRLLTESYLKRAT</sequence>
<organism evidence="2">
    <name type="scientific">Arundo donax</name>
    <name type="common">Giant reed</name>
    <name type="synonym">Donax arundinaceus</name>
    <dbReference type="NCBI Taxonomy" id="35708"/>
    <lineage>
        <taxon>Eukaryota</taxon>
        <taxon>Viridiplantae</taxon>
        <taxon>Streptophyta</taxon>
        <taxon>Embryophyta</taxon>
        <taxon>Tracheophyta</taxon>
        <taxon>Spermatophyta</taxon>
        <taxon>Magnoliopsida</taxon>
        <taxon>Liliopsida</taxon>
        <taxon>Poales</taxon>
        <taxon>Poaceae</taxon>
        <taxon>PACMAD clade</taxon>
        <taxon>Arundinoideae</taxon>
        <taxon>Arundineae</taxon>
        <taxon>Arundo</taxon>
    </lineage>
</organism>
<feature type="transmembrane region" description="Helical" evidence="1">
    <location>
        <begin position="37"/>
        <end position="55"/>
    </location>
</feature>
<proteinExistence type="predicted"/>
<name>A0A0A9ALK1_ARUDO</name>
<keyword evidence="1" id="KW-0812">Transmembrane</keyword>
<protein>
    <submittedName>
        <fullName evidence="2">Pco130633</fullName>
    </submittedName>
</protein>
<accession>A0A0A9ALK1</accession>
<reference evidence="2" key="2">
    <citation type="journal article" date="2015" name="Data Brief">
        <title>Shoot transcriptome of the giant reed, Arundo donax.</title>
        <authorList>
            <person name="Barrero R.A."/>
            <person name="Guerrero F.D."/>
            <person name="Moolhuijzen P."/>
            <person name="Goolsby J.A."/>
            <person name="Tidwell J."/>
            <person name="Bellgard S.E."/>
            <person name="Bellgard M.I."/>
        </authorList>
    </citation>
    <scope>NUCLEOTIDE SEQUENCE</scope>
    <source>
        <tissue evidence="2">Shoot tissue taken approximately 20 cm above the soil surface</tissue>
    </source>
</reference>
<feature type="transmembrane region" description="Helical" evidence="1">
    <location>
        <begin position="12"/>
        <end position="31"/>
    </location>
</feature>